<dbReference type="PANTHER" id="PTHR10120">
    <property type="entry name" value="CAAX PRENYL PROTEASE 1"/>
    <property type="match status" value="1"/>
</dbReference>
<evidence type="ECO:0000256" key="10">
    <source>
        <dbReference type="ARBA" id="ARBA00023136"/>
    </source>
</evidence>
<dbReference type="CDD" id="cd07343">
    <property type="entry name" value="M48A_Zmpste24p_like"/>
    <property type="match status" value="1"/>
</dbReference>
<dbReference type="InterPro" id="IPR027057">
    <property type="entry name" value="CAXX_Prtase_1"/>
</dbReference>
<feature type="binding site" evidence="12">
    <location>
        <position position="345"/>
    </location>
    <ligand>
        <name>Zn(2+)</name>
        <dbReference type="ChEBI" id="CHEBI:29105"/>
        <note>catalytic</note>
    </ligand>
</feature>
<keyword evidence="2 13" id="KW-0645">Protease</keyword>
<gene>
    <name evidence="17" type="ORF">H8D24_05630</name>
</gene>
<protein>
    <submittedName>
        <fullName evidence="17">M48 family metallopeptidase</fullName>
    </submittedName>
</protein>
<dbReference type="Pfam" id="PF16491">
    <property type="entry name" value="Peptidase_M48_N"/>
    <property type="match status" value="1"/>
</dbReference>
<reference evidence="17 18" key="1">
    <citation type="submission" date="2020-08" db="EMBL/GenBank/DDBJ databases">
        <title>Bridging the membrane lipid divide: bacteria of the FCB group superphylum have the potential to synthesize archaeal ether lipids.</title>
        <authorList>
            <person name="Villanueva L."/>
            <person name="Von Meijenfeldt F.A.B."/>
            <person name="Westbye A.B."/>
            <person name="Yadav S."/>
            <person name="Hopmans E.C."/>
            <person name="Dutilh B.E."/>
            <person name="Sinninghe Damste J.S."/>
        </authorList>
    </citation>
    <scope>NUCLEOTIDE SEQUENCE [LARGE SCALE GENOMIC DNA]</scope>
    <source>
        <strain evidence="17">NIOZ-UU100</strain>
    </source>
</reference>
<proteinExistence type="inferred from homology"/>
<evidence type="ECO:0000256" key="7">
    <source>
        <dbReference type="ARBA" id="ARBA00022833"/>
    </source>
</evidence>
<dbReference type="InterPro" id="IPR001915">
    <property type="entry name" value="Peptidase_M48"/>
</dbReference>
<comment type="similarity">
    <text evidence="13">Belongs to the peptidase M48 family.</text>
</comment>
<evidence type="ECO:0000256" key="14">
    <source>
        <dbReference type="SAM" id="Phobius"/>
    </source>
</evidence>
<dbReference type="GO" id="GO:0004222">
    <property type="term" value="F:metalloendopeptidase activity"/>
    <property type="evidence" value="ECO:0007669"/>
    <property type="project" value="InterPro"/>
</dbReference>
<name>A0A8J6P8A9_9GAMM</name>
<keyword evidence="4 12" id="KW-0479">Metal-binding</keyword>
<evidence type="ECO:0000256" key="9">
    <source>
        <dbReference type="ARBA" id="ARBA00023049"/>
    </source>
</evidence>
<feature type="active site" description="Proton donor" evidence="11">
    <location>
        <position position="349"/>
    </location>
</feature>
<evidence type="ECO:0000256" key="12">
    <source>
        <dbReference type="PIRSR" id="PIRSR627057-2"/>
    </source>
</evidence>
<comment type="subcellular location">
    <subcellularLocation>
        <location evidence="1">Endoplasmic reticulum membrane</location>
        <topology evidence="1">Multi-pass membrane protein</topology>
    </subcellularLocation>
</comment>
<organism evidence="17 18">
    <name type="scientific">Candidatus Thiopontia autotrophica</name>
    <dbReference type="NCBI Taxonomy" id="2841688"/>
    <lineage>
        <taxon>Bacteria</taxon>
        <taxon>Pseudomonadati</taxon>
        <taxon>Pseudomonadota</taxon>
        <taxon>Gammaproteobacteria</taxon>
        <taxon>Candidatus Thiopontia</taxon>
    </lineage>
</organism>
<dbReference type="GO" id="GO:0071586">
    <property type="term" value="P:CAAX-box protein processing"/>
    <property type="evidence" value="ECO:0007669"/>
    <property type="project" value="InterPro"/>
</dbReference>
<dbReference type="EMBL" id="JACNFK010000028">
    <property type="protein sequence ID" value="MBC8519868.1"/>
    <property type="molecule type" value="Genomic_DNA"/>
</dbReference>
<dbReference type="AlphaFoldDB" id="A0A8J6P8A9"/>
<dbReference type="Gene3D" id="3.30.2010.10">
    <property type="entry name" value="Metalloproteases ('zincins'), catalytic domain"/>
    <property type="match status" value="1"/>
</dbReference>
<feature type="transmembrane region" description="Helical" evidence="14">
    <location>
        <begin position="89"/>
        <end position="118"/>
    </location>
</feature>
<sequence length="403" mass="45229">MVAVHLLIEWWLSSRQIASVQKNRSAVPSHFTDTLTLEEHHKAADYTTAKQKLGQIEQIYGTILLIGWTVGGGLEWLDQSWHGFEMELLYLGIGVILSFSIISSILGMPFSIYNTFYLEAGFGFNRTTVSTYITDIIKQLILSLLIGVPLLMLILWLMSAADPLWWLKVWAVWMGFTLLMIWAWPTFLAPIFNKFTPLENEELTEKIENLLQTAGFDCDGIFVMDGSKRSGHGNAYFTGLGKKRRIVFFDTLLETLSHAEILAVLAHELGHFKNGHIKKRLILTAALSLVALAILGWLIEQTWFYQGLGMSTKSSHAALMLFMMASPAFSFWISPIMAAYSRKHEFEADDFAAEHADASALTSALVALYRENAATVTPDHLYSAYHDSHPPAPVRISHLEKSG</sequence>
<evidence type="ECO:0000259" key="15">
    <source>
        <dbReference type="Pfam" id="PF01435"/>
    </source>
</evidence>
<evidence type="ECO:0000256" key="6">
    <source>
        <dbReference type="ARBA" id="ARBA00022824"/>
    </source>
</evidence>
<evidence type="ECO:0000256" key="4">
    <source>
        <dbReference type="ARBA" id="ARBA00022723"/>
    </source>
</evidence>
<keyword evidence="7 12" id="KW-0862">Zinc</keyword>
<dbReference type="FunFam" id="3.30.2010.10:FF:000002">
    <property type="entry name" value="CAAX prenyl protease"/>
    <property type="match status" value="1"/>
</dbReference>
<feature type="transmembrane region" description="Helical" evidence="14">
    <location>
        <begin position="139"/>
        <end position="158"/>
    </location>
</feature>
<evidence type="ECO:0000313" key="17">
    <source>
        <dbReference type="EMBL" id="MBC8519868.1"/>
    </source>
</evidence>
<feature type="transmembrane region" description="Helical" evidence="14">
    <location>
        <begin position="170"/>
        <end position="192"/>
    </location>
</feature>
<evidence type="ECO:0000256" key="8">
    <source>
        <dbReference type="ARBA" id="ARBA00022989"/>
    </source>
</evidence>
<evidence type="ECO:0000256" key="3">
    <source>
        <dbReference type="ARBA" id="ARBA00022692"/>
    </source>
</evidence>
<feature type="domain" description="CAAX prenyl protease 1 N-terminal" evidence="16">
    <location>
        <begin position="16"/>
        <end position="194"/>
    </location>
</feature>
<evidence type="ECO:0000256" key="2">
    <source>
        <dbReference type="ARBA" id="ARBA00022670"/>
    </source>
</evidence>
<keyword evidence="5 13" id="KW-0378">Hydrolase</keyword>
<keyword evidence="8 14" id="KW-1133">Transmembrane helix</keyword>
<dbReference type="Proteomes" id="UP000654401">
    <property type="component" value="Unassembled WGS sequence"/>
</dbReference>
<dbReference type="InterPro" id="IPR032456">
    <property type="entry name" value="Peptidase_M48_N"/>
</dbReference>
<feature type="domain" description="Peptidase M48" evidence="15">
    <location>
        <begin position="197"/>
        <end position="401"/>
    </location>
</feature>
<evidence type="ECO:0000313" key="18">
    <source>
        <dbReference type="Proteomes" id="UP000654401"/>
    </source>
</evidence>
<keyword evidence="10 14" id="KW-0472">Membrane</keyword>
<keyword evidence="6" id="KW-0256">Endoplasmic reticulum</keyword>
<feature type="binding site" evidence="12">
    <location>
        <position position="267"/>
    </location>
    <ligand>
        <name>Zn(2+)</name>
        <dbReference type="ChEBI" id="CHEBI:29105"/>
        <note>catalytic</note>
    </ligand>
</feature>
<feature type="transmembrane region" description="Helical" evidence="14">
    <location>
        <begin position="281"/>
        <end position="299"/>
    </location>
</feature>
<evidence type="ECO:0000259" key="16">
    <source>
        <dbReference type="Pfam" id="PF16491"/>
    </source>
</evidence>
<keyword evidence="3 14" id="KW-0812">Transmembrane</keyword>
<dbReference type="Pfam" id="PF01435">
    <property type="entry name" value="Peptidase_M48"/>
    <property type="match status" value="1"/>
</dbReference>
<feature type="transmembrane region" description="Helical" evidence="14">
    <location>
        <begin position="59"/>
        <end position="77"/>
    </location>
</feature>
<evidence type="ECO:0000256" key="11">
    <source>
        <dbReference type="PIRSR" id="PIRSR627057-1"/>
    </source>
</evidence>
<accession>A0A8J6P8A9</accession>
<feature type="active site" evidence="11">
    <location>
        <position position="268"/>
    </location>
</feature>
<feature type="transmembrane region" description="Helical" evidence="14">
    <location>
        <begin position="319"/>
        <end position="340"/>
    </location>
</feature>
<dbReference type="GO" id="GO:0046872">
    <property type="term" value="F:metal ion binding"/>
    <property type="evidence" value="ECO:0007669"/>
    <property type="project" value="UniProtKB-KW"/>
</dbReference>
<evidence type="ECO:0000256" key="1">
    <source>
        <dbReference type="ARBA" id="ARBA00004477"/>
    </source>
</evidence>
<evidence type="ECO:0000256" key="5">
    <source>
        <dbReference type="ARBA" id="ARBA00022801"/>
    </source>
</evidence>
<keyword evidence="9 13" id="KW-0482">Metalloprotease</keyword>
<feature type="binding site" evidence="12">
    <location>
        <position position="271"/>
    </location>
    <ligand>
        <name>Zn(2+)</name>
        <dbReference type="ChEBI" id="CHEBI:29105"/>
        <note>catalytic</note>
    </ligand>
</feature>
<comment type="cofactor">
    <cofactor evidence="12 13">
        <name>Zn(2+)</name>
        <dbReference type="ChEBI" id="CHEBI:29105"/>
    </cofactor>
    <text evidence="12 13">Binds 1 zinc ion per subunit.</text>
</comment>
<comment type="caution">
    <text evidence="17">The sequence shown here is derived from an EMBL/GenBank/DDBJ whole genome shotgun (WGS) entry which is preliminary data.</text>
</comment>
<evidence type="ECO:0000256" key="13">
    <source>
        <dbReference type="RuleBase" id="RU003983"/>
    </source>
</evidence>